<dbReference type="AlphaFoldDB" id="A0A7H4MMD7"/>
<gene>
    <name evidence="2" type="ORF">NCTC9177_05395</name>
</gene>
<evidence type="ECO:0000313" key="2">
    <source>
        <dbReference type="EMBL" id="STS91487.1"/>
    </source>
</evidence>
<organism evidence="2 3">
    <name type="scientific">Klebsiella variicola</name>
    <dbReference type="NCBI Taxonomy" id="244366"/>
    <lineage>
        <taxon>Bacteria</taxon>
        <taxon>Pseudomonadati</taxon>
        <taxon>Pseudomonadota</taxon>
        <taxon>Gammaproteobacteria</taxon>
        <taxon>Enterobacterales</taxon>
        <taxon>Enterobacteriaceae</taxon>
        <taxon>Klebsiella/Raoultella group</taxon>
        <taxon>Klebsiella</taxon>
        <taxon>Klebsiella pneumoniae complex</taxon>
    </lineage>
</organism>
<sequence>MNVLKSNLLLNFCTKKHLLADTRFSTRLKNHITMINNDIFLSVVREDLEHRGNIGDKRESGNIFANCIGGGVYLLVISAVIVC</sequence>
<comment type="caution">
    <text evidence="2">The sequence shown here is derived from an EMBL/GenBank/DDBJ whole genome shotgun (WGS) entry which is preliminary data.</text>
</comment>
<dbReference type="EMBL" id="UGKR01000003">
    <property type="protein sequence ID" value="STS91487.1"/>
    <property type="molecule type" value="Genomic_DNA"/>
</dbReference>
<protein>
    <submittedName>
        <fullName evidence="2">Uncharacterized protein</fullName>
    </submittedName>
</protein>
<evidence type="ECO:0000256" key="1">
    <source>
        <dbReference type="SAM" id="Phobius"/>
    </source>
</evidence>
<dbReference type="Proteomes" id="UP000254545">
    <property type="component" value="Unassembled WGS sequence"/>
</dbReference>
<evidence type="ECO:0000313" key="3">
    <source>
        <dbReference type="Proteomes" id="UP000254545"/>
    </source>
</evidence>
<proteinExistence type="predicted"/>
<keyword evidence="1" id="KW-0472">Membrane</keyword>
<accession>A0A7H4MMD7</accession>
<reference evidence="2 3" key="1">
    <citation type="submission" date="2018-06" db="EMBL/GenBank/DDBJ databases">
        <authorList>
            <consortium name="Pathogen Informatics"/>
            <person name="Doyle S."/>
        </authorList>
    </citation>
    <scope>NUCLEOTIDE SEQUENCE [LARGE SCALE GENOMIC DNA]</scope>
    <source>
        <strain evidence="2 3">NCTC9177</strain>
    </source>
</reference>
<keyword evidence="1" id="KW-0812">Transmembrane</keyword>
<name>A0A7H4MMD7_KLEVA</name>
<feature type="transmembrane region" description="Helical" evidence="1">
    <location>
        <begin position="63"/>
        <end position="82"/>
    </location>
</feature>
<keyword evidence="1" id="KW-1133">Transmembrane helix</keyword>